<name>A0A413Q636_9FIRM</name>
<keyword evidence="1" id="KW-1133">Transmembrane helix</keyword>
<feature type="transmembrane region" description="Helical" evidence="1">
    <location>
        <begin position="185"/>
        <end position="202"/>
    </location>
</feature>
<feature type="transmembrane region" description="Helical" evidence="1">
    <location>
        <begin position="208"/>
        <end position="233"/>
    </location>
</feature>
<feature type="transmembrane region" description="Helical" evidence="1">
    <location>
        <begin position="60"/>
        <end position="78"/>
    </location>
</feature>
<feature type="transmembrane region" description="Helical" evidence="1">
    <location>
        <begin position="159"/>
        <end position="178"/>
    </location>
</feature>
<comment type="caution">
    <text evidence="3">The sequence shown here is derived from an EMBL/GenBank/DDBJ whole genome shotgun (WGS) entry which is preliminary data.</text>
</comment>
<dbReference type="AlphaFoldDB" id="A0A413Q636"/>
<sequence>MNLKKMMQNYKTETKVIPREEKILETIQKSKEVMMEVQSEHTMSYGEFLFSQFRLIRKRWGMLQAALLIVTFFLMNYLDDSEYLMRTLGTSSVLFIVMIIPEFWRNKESDSLQIEAACLYSLRQIYSARVFLIGVADVFMITLFMFVCCVGMRMQFMDILVQFLFPMVVAAGICFAMLNSSALNEATSMLGCFLWSMIWWMVTMNDFIYAKITCLVWSILFGLASCFLIGAVYKAIHDCNRLCWTMEGNQYETTNG</sequence>
<dbReference type="RefSeq" id="WP_118004556.1">
    <property type="nucleotide sequence ID" value="NZ_JAQDCR010000001.1"/>
</dbReference>
<evidence type="ECO:0000313" key="4">
    <source>
        <dbReference type="Proteomes" id="UP000283721"/>
    </source>
</evidence>
<feature type="transmembrane region" description="Helical" evidence="1">
    <location>
        <begin position="130"/>
        <end position="153"/>
    </location>
</feature>
<evidence type="ECO:0008006" key="6">
    <source>
        <dbReference type="Google" id="ProtNLM"/>
    </source>
</evidence>
<evidence type="ECO:0000313" key="2">
    <source>
        <dbReference type="EMBL" id="RGT79819.1"/>
    </source>
</evidence>
<dbReference type="Proteomes" id="UP000284296">
    <property type="component" value="Unassembled WGS sequence"/>
</dbReference>
<protein>
    <recommendedName>
        <fullName evidence="6">ABC-2 transporter permease</fullName>
    </recommendedName>
</protein>
<proteinExistence type="predicted"/>
<dbReference type="EMBL" id="QRXG01000023">
    <property type="protein sequence ID" value="RGT79819.1"/>
    <property type="molecule type" value="Genomic_DNA"/>
</dbReference>
<evidence type="ECO:0000313" key="5">
    <source>
        <dbReference type="Proteomes" id="UP000284296"/>
    </source>
</evidence>
<accession>A0A413Q636</accession>
<keyword evidence="1" id="KW-0812">Transmembrane</keyword>
<dbReference type="EMBL" id="QSES01000017">
    <property type="protein sequence ID" value="RGZ91627.1"/>
    <property type="molecule type" value="Genomic_DNA"/>
</dbReference>
<organism evidence="3 4">
    <name type="scientific">Agathobacter rectalis</name>
    <dbReference type="NCBI Taxonomy" id="39491"/>
    <lineage>
        <taxon>Bacteria</taxon>
        <taxon>Bacillati</taxon>
        <taxon>Bacillota</taxon>
        <taxon>Clostridia</taxon>
        <taxon>Lachnospirales</taxon>
        <taxon>Lachnospiraceae</taxon>
        <taxon>Agathobacter</taxon>
    </lineage>
</organism>
<gene>
    <name evidence="3" type="ORF">DW967_09805</name>
    <name evidence="2" type="ORF">DWX06_11970</name>
</gene>
<keyword evidence="1" id="KW-0472">Membrane</keyword>
<evidence type="ECO:0000313" key="3">
    <source>
        <dbReference type="EMBL" id="RGZ91627.1"/>
    </source>
</evidence>
<feature type="transmembrane region" description="Helical" evidence="1">
    <location>
        <begin position="84"/>
        <end position="104"/>
    </location>
</feature>
<dbReference type="Proteomes" id="UP000283721">
    <property type="component" value="Unassembled WGS sequence"/>
</dbReference>
<reference evidence="4 5" key="1">
    <citation type="submission" date="2018-08" db="EMBL/GenBank/DDBJ databases">
        <title>A genome reference for cultivated species of the human gut microbiota.</title>
        <authorList>
            <person name="Zou Y."/>
            <person name="Xue W."/>
            <person name="Luo G."/>
        </authorList>
    </citation>
    <scope>NUCLEOTIDE SEQUENCE [LARGE SCALE GENOMIC DNA]</scope>
    <source>
        <strain evidence="2 5">AF18-16LB</strain>
        <strain evidence="3 4">AM47-6BH</strain>
    </source>
</reference>
<evidence type="ECO:0000256" key="1">
    <source>
        <dbReference type="SAM" id="Phobius"/>
    </source>
</evidence>